<dbReference type="EMBL" id="BGPR01017965">
    <property type="protein sequence ID" value="GBN77830.1"/>
    <property type="molecule type" value="Genomic_DNA"/>
</dbReference>
<reference evidence="1 2" key="1">
    <citation type="journal article" date="2019" name="Sci. Rep.">
        <title>Orb-weaving spider Araneus ventricosus genome elucidates the spidroin gene catalogue.</title>
        <authorList>
            <person name="Kono N."/>
            <person name="Nakamura H."/>
            <person name="Ohtoshi R."/>
            <person name="Moran D.A.P."/>
            <person name="Shinohara A."/>
            <person name="Yoshida Y."/>
            <person name="Fujiwara M."/>
            <person name="Mori M."/>
            <person name="Tomita M."/>
            <person name="Arakawa K."/>
        </authorList>
    </citation>
    <scope>NUCLEOTIDE SEQUENCE [LARGE SCALE GENOMIC DNA]</scope>
</reference>
<evidence type="ECO:0000313" key="2">
    <source>
        <dbReference type="Proteomes" id="UP000499080"/>
    </source>
</evidence>
<organism evidence="1 2">
    <name type="scientific">Araneus ventricosus</name>
    <name type="common">Orbweaver spider</name>
    <name type="synonym">Epeira ventricosa</name>
    <dbReference type="NCBI Taxonomy" id="182803"/>
    <lineage>
        <taxon>Eukaryota</taxon>
        <taxon>Metazoa</taxon>
        <taxon>Ecdysozoa</taxon>
        <taxon>Arthropoda</taxon>
        <taxon>Chelicerata</taxon>
        <taxon>Arachnida</taxon>
        <taxon>Araneae</taxon>
        <taxon>Araneomorphae</taxon>
        <taxon>Entelegynae</taxon>
        <taxon>Araneoidea</taxon>
        <taxon>Araneidae</taxon>
        <taxon>Araneus</taxon>
    </lineage>
</organism>
<keyword evidence="2" id="KW-1185">Reference proteome</keyword>
<sequence length="169" mass="19318">MLFSSRSFLTCVFGILLFHTLKAQLLLWPILKDESIRNQLSVIRSTRFKGNLKKIIFNYKDLQKLSFFRIGRIPPTTTNCDSRVVPEGPLVLMDFEQCTTDLEICQFLTGATKATDFYQRAIAELNMVAKEMGNGFILEATRKTAEVKEKDCYAAKTGEYHRVLSCCEL</sequence>
<protein>
    <submittedName>
        <fullName evidence="1">Uncharacterized protein</fullName>
    </submittedName>
</protein>
<proteinExistence type="predicted"/>
<comment type="caution">
    <text evidence="1">The sequence shown here is derived from an EMBL/GenBank/DDBJ whole genome shotgun (WGS) entry which is preliminary data.</text>
</comment>
<dbReference type="AlphaFoldDB" id="A0A4Y2RR09"/>
<dbReference type="Proteomes" id="UP000499080">
    <property type="component" value="Unassembled WGS sequence"/>
</dbReference>
<gene>
    <name evidence="1" type="ORF">AVEN_18656_1</name>
</gene>
<accession>A0A4Y2RR09</accession>
<evidence type="ECO:0000313" key="1">
    <source>
        <dbReference type="EMBL" id="GBN77830.1"/>
    </source>
</evidence>
<name>A0A4Y2RR09_ARAVE</name>